<keyword evidence="3" id="KW-1185">Reference proteome</keyword>
<gene>
    <name evidence="2" type="ORF">FD14_GL000035</name>
</gene>
<name>A0A0R2FE75_9LACO</name>
<dbReference type="PATRIC" id="fig|1423804.4.peg.41"/>
<dbReference type="Proteomes" id="UP000051442">
    <property type="component" value="Unassembled WGS sequence"/>
</dbReference>
<evidence type="ECO:0000313" key="3">
    <source>
        <dbReference type="Proteomes" id="UP000051442"/>
    </source>
</evidence>
<proteinExistence type="predicted"/>
<evidence type="ECO:0000313" key="2">
    <source>
        <dbReference type="EMBL" id="KRN26803.1"/>
    </source>
</evidence>
<organism evidence="2 3">
    <name type="scientific">Secundilactobacillus similis DSM 23365 = JCM 2765</name>
    <dbReference type="NCBI Taxonomy" id="1423804"/>
    <lineage>
        <taxon>Bacteria</taxon>
        <taxon>Bacillati</taxon>
        <taxon>Bacillota</taxon>
        <taxon>Bacilli</taxon>
        <taxon>Lactobacillales</taxon>
        <taxon>Lactobacillaceae</taxon>
        <taxon>Secundilactobacillus</taxon>
    </lineage>
</organism>
<dbReference type="RefSeq" id="WP_082405026.1">
    <property type="nucleotide sequence ID" value="NZ_AYZM01000006.1"/>
</dbReference>
<dbReference type="InterPro" id="IPR026870">
    <property type="entry name" value="Zinc_ribbon_dom"/>
</dbReference>
<accession>A0A0R2FE75</accession>
<dbReference type="AlphaFoldDB" id="A0A0R2FE75"/>
<feature type="domain" description="Zinc-ribbon" evidence="1">
    <location>
        <begin position="3"/>
        <end position="22"/>
    </location>
</feature>
<reference evidence="2 3" key="1">
    <citation type="journal article" date="2015" name="Genome Announc.">
        <title>Expanding the biotechnology potential of lactobacilli through comparative genomics of 213 strains and associated genera.</title>
        <authorList>
            <person name="Sun Z."/>
            <person name="Harris H.M."/>
            <person name="McCann A."/>
            <person name="Guo C."/>
            <person name="Argimon S."/>
            <person name="Zhang W."/>
            <person name="Yang X."/>
            <person name="Jeffery I.B."/>
            <person name="Cooney J.C."/>
            <person name="Kagawa T.F."/>
            <person name="Liu W."/>
            <person name="Song Y."/>
            <person name="Salvetti E."/>
            <person name="Wrobel A."/>
            <person name="Rasinkangas P."/>
            <person name="Parkhill J."/>
            <person name="Rea M.C."/>
            <person name="O'Sullivan O."/>
            <person name="Ritari J."/>
            <person name="Douillard F.P."/>
            <person name="Paul Ross R."/>
            <person name="Yang R."/>
            <person name="Briner A.E."/>
            <person name="Felis G.E."/>
            <person name="de Vos W.M."/>
            <person name="Barrangou R."/>
            <person name="Klaenhammer T.R."/>
            <person name="Caufield P.W."/>
            <person name="Cui Y."/>
            <person name="Zhang H."/>
            <person name="O'Toole P.W."/>
        </authorList>
    </citation>
    <scope>NUCLEOTIDE SEQUENCE [LARGE SCALE GENOMIC DNA]</scope>
    <source>
        <strain evidence="2 3">DSM 23365</strain>
    </source>
</reference>
<dbReference type="EMBL" id="AYZM01000006">
    <property type="protein sequence ID" value="KRN26803.1"/>
    <property type="molecule type" value="Genomic_DNA"/>
</dbReference>
<comment type="caution">
    <text evidence="2">The sequence shown here is derived from an EMBL/GenBank/DDBJ whole genome shotgun (WGS) entry which is preliminary data.</text>
</comment>
<evidence type="ECO:0000259" key="1">
    <source>
        <dbReference type="Pfam" id="PF13240"/>
    </source>
</evidence>
<sequence>MKFCPNCGHKLTENTQFCSACGLLLINKRLVTQLSTLNFSLEIENGRQRDPFAFPELDDLYQQLRLKK</sequence>
<dbReference type="Pfam" id="PF13240">
    <property type="entry name" value="Zn_Ribbon_1"/>
    <property type="match status" value="1"/>
</dbReference>
<protein>
    <recommendedName>
        <fullName evidence="1">Zinc-ribbon domain-containing protein</fullName>
    </recommendedName>
</protein>